<name>A0AAI8C925_9FLAO</name>
<gene>
    <name evidence="5" type="ORF">AS202_18405</name>
</gene>
<dbReference type="Pfam" id="PF17293">
    <property type="entry name" value="Arm-DNA-bind_5"/>
    <property type="match status" value="1"/>
</dbReference>
<dbReference type="InterPro" id="IPR002104">
    <property type="entry name" value="Integrase_catalytic"/>
</dbReference>
<protein>
    <submittedName>
        <fullName evidence="5">Integrase</fullName>
    </submittedName>
</protein>
<dbReference type="PROSITE" id="PS51898">
    <property type="entry name" value="TYR_RECOMBINASE"/>
    <property type="match status" value="1"/>
</dbReference>
<evidence type="ECO:0000256" key="1">
    <source>
        <dbReference type="ARBA" id="ARBA00008857"/>
    </source>
</evidence>
<proteinExistence type="inferred from homology"/>
<dbReference type="PANTHER" id="PTHR30349">
    <property type="entry name" value="PHAGE INTEGRASE-RELATED"/>
    <property type="match status" value="1"/>
</dbReference>
<comment type="similarity">
    <text evidence="1">Belongs to the 'phage' integrase family.</text>
</comment>
<evidence type="ECO:0000256" key="3">
    <source>
        <dbReference type="ARBA" id="ARBA00023172"/>
    </source>
</evidence>
<dbReference type="InterPro" id="IPR050090">
    <property type="entry name" value="Tyrosine_recombinase_XerCD"/>
</dbReference>
<reference evidence="5 6" key="1">
    <citation type="journal article" date="2016" name="J. Zhejiang Univ. Sci. B">
        <title>Antibiotic resistance mechanisms of Myroides sp.</title>
        <authorList>
            <person name="Hu S."/>
            <person name="Yuan S."/>
            <person name="Qu H."/>
            <person name="Jiang T."/>
            <person name="Zhou Y."/>
            <person name="Wang M."/>
            <person name="Ming D."/>
        </authorList>
    </citation>
    <scope>NUCLEOTIDE SEQUENCE [LARGE SCALE GENOMIC DNA]</scope>
    <source>
        <strain evidence="5 6">PR63039</strain>
    </source>
</reference>
<evidence type="ECO:0000313" key="6">
    <source>
        <dbReference type="Proteomes" id="UP000069030"/>
    </source>
</evidence>
<dbReference type="PANTHER" id="PTHR30349:SF64">
    <property type="entry name" value="PROPHAGE INTEGRASE INTD-RELATED"/>
    <property type="match status" value="1"/>
</dbReference>
<dbReference type="Gene3D" id="1.10.150.130">
    <property type="match status" value="1"/>
</dbReference>
<dbReference type="GO" id="GO:0015074">
    <property type="term" value="P:DNA integration"/>
    <property type="evidence" value="ECO:0007669"/>
    <property type="project" value="InterPro"/>
</dbReference>
<dbReference type="Gene3D" id="1.10.443.10">
    <property type="entry name" value="Intergrase catalytic core"/>
    <property type="match status" value="1"/>
</dbReference>
<evidence type="ECO:0000256" key="2">
    <source>
        <dbReference type="ARBA" id="ARBA00023125"/>
    </source>
</evidence>
<dbReference type="GeneID" id="66976291"/>
<organism evidence="5 6">
    <name type="scientific">Myroides odoratimimus</name>
    <dbReference type="NCBI Taxonomy" id="76832"/>
    <lineage>
        <taxon>Bacteria</taxon>
        <taxon>Pseudomonadati</taxon>
        <taxon>Bacteroidota</taxon>
        <taxon>Flavobacteriia</taxon>
        <taxon>Flavobacteriales</taxon>
        <taxon>Flavobacteriaceae</taxon>
        <taxon>Myroides</taxon>
    </lineage>
</organism>
<dbReference type="KEGG" id="mod:AS202_18405"/>
<dbReference type="InterPro" id="IPR010998">
    <property type="entry name" value="Integrase_recombinase_N"/>
</dbReference>
<dbReference type="EMBL" id="CP013690">
    <property type="protein sequence ID" value="ALU28403.1"/>
    <property type="molecule type" value="Genomic_DNA"/>
</dbReference>
<keyword evidence="2" id="KW-0238">DNA-binding</keyword>
<dbReference type="GO" id="GO:0006310">
    <property type="term" value="P:DNA recombination"/>
    <property type="evidence" value="ECO:0007669"/>
    <property type="project" value="UniProtKB-KW"/>
</dbReference>
<feature type="domain" description="Tyr recombinase" evidence="4">
    <location>
        <begin position="229"/>
        <end position="404"/>
    </location>
</feature>
<accession>A0AAI8C925</accession>
<keyword evidence="3" id="KW-0233">DNA recombination</keyword>
<dbReference type="CDD" id="cd01185">
    <property type="entry name" value="INTN1_C_like"/>
    <property type="match status" value="1"/>
</dbReference>
<dbReference type="InterPro" id="IPR013762">
    <property type="entry name" value="Integrase-like_cat_sf"/>
</dbReference>
<dbReference type="RefSeq" id="WP_036496846.1">
    <property type="nucleotide sequence ID" value="NZ_BCMQ01000014.1"/>
</dbReference>
<dbReference type="Proteomes" id="UP000069030">
    <property type="component" value="Chromosome"/>
</dbReference>
<sequence>MKNCEYGNDKKSTFKVLFYLKKNAPKKNGKVVIMCRVTVNGKQSAFSTKLDISATNWDLKYGRVLGKSREAQEVNGKLDKIRLGIEECYSKILKNEETVNSTKLKNTFLGMGSGELTFFKFYEQFIADFEKKVNSGLRVQGTNSRYKTLLKHLQNFALVKYGYTDITFNDLTSEFVQDFDYYLRNDLSIGHNTIWVYMIGFTTLCRLAMSRKHLAFNPFSEYKNTKKDKDRGYLLRNELEQLVTFNCEKKKDELVKDLFVFSCFTGLSYSDIKGLKNSNIQEFFDGNQWIIVRRRKTATSSNVMLLDIPKIIIEKYAGLSKDDRVFPVPSNSFCNDRLKVISQQIDCLKEKKVTFHLARHTFATLFLSEGVPLESLSKMLGHKNIATTQIYAKILNEKVGKDMQKVSHKFKGLERSFVAQL</sequence>
<dbReference type="GO" id="GO:0003677">
    <property type="term" value="F:DNA binding"/>
    <property type="evidence" value="ECO:0007669"/>
    <property type="project" value="UniProtKB-KW"/>
</dbReference>
<dbReference type="Pfam" id="PF00589">
    <property type="entry name" value="Phage_integrase"/>
    <property type="match status" value="1"/>
</dbReference>
<dbReference type="AlphaFoldDB" id="A0AAI8C925"/>
<dbReference type="Pfam" id="PF13102">
    <property type="entry name" value="Phage_int_SAM_5"/>
    <property type="match status" value="1"/>
</dbReference>
<dbReference type="InterPro" id="IPR011010">
    <property type="entry name" value="DNA_brk_join_enz"/>
</dbReference>
<dbReference type="SUPFAM" id="SSF56349">
    <property type="entry name" value="DNA breaking-rejoining enzymes"/>
    <property type="match status" value="1"/>
</dbReference>
<dbReference type="InterPro" id="IPR025269">
    <property type="entry name" value="SAM-like_dom"/>
</dbReference>
<evidence type="ECO:0000259" key="4">
    <source>
        <dbReference type="PROSITE" id="PS51898"/>
    </source>
</evidence>
<evidence type="ECO:0000313" key="5">
    <source>
        <dbReference type="EMBL" id="ALU28403.1"/>
    </source>
</evidence>
<dbReference type="InterPro" id="IPR035386">
    <property type="entry name" value="Arm-DNA-bind_5"/>
</dbReference>